<reference evidence="1" key="1">
    <citation type="journal article" date="2021" name="New Phytol.">
        <title>Evolutionary innovations through gain and loss of genes in the ectomycorrhizal Boletales.</title>
        <authorList>
            <person name="Wu G."/>
            <person name="Miyauchi S."/>
            <person name="Morin E."/>
            <person name="Kuo A."/>
            <person name="Drula E."/>
            <person name="Varga T."/>
            <person name="Kohler A."/>
            <person name="Feng B."/>
            <person name="Cao Y."/>
            <person name="Lipzen A."/>
            <person name="Daum C."/>
            <person name="Hundley H."/>
            <person name="Pangilinan J."/>
            <person name="Johnson J."/>
            <person name="Barry K."/>
            <person name="LaButti K."/>
            <person name="Ng V."/>
            <person name="Ahrendt S."/>
            <person name="Min B."/>
            <person name="Choi I.G."/>
            <person name="Park H."/>
            <person name="Plett J.M."/>
            <person name="Magnuson J."/>
            <person name="Spatafora J.W."/>
            <person name="Nagy L.G."/>
            <person name="Henrissat B."/>
            <person name="Grigoriev I.V."/>
            <person name="Yang Z.L."/>
            <person name="Xu J."/>
            <person name="Martin F.M."/>
        </authorList>
    </citation>
    <scope>NUCLEOTIDE SEQUENCE</scope>
    <source>
        <strain evidence="1">KUC20120723A-06</strain>
    </source>
</reference>
<name>A0ACB8B0E3_9AGAM</name>
<protein>
    <submittedName>
        <fullName evidence="1">Uncharacterized protein</fullName>
    </submittedName>
</protein>
<evidence type="ECO:0000313" key="2">
    <source>
        <dbReference type="Proteomes" id="UP000790709"/>
    </source>
</evidence>
<keyword evidence="2" id="KW-1185">Reference proteome</keyword>
<evidence type="ECO:0000313" key="1">
    <source>
        <dbReference type="EMBL" id="KAH7918313.1"/>
    </source>
</evidence>
<accession>A0ACB8B0E3</accession>
<gene>
    <name evidence="1" type="ORF">BV22DRAFT_911263</name>
</gene>
<proteinExistence type="predicted"/>
<organism evidence="1 2">
    <name type="scientific">Leucogyrophana mollusca</name>
    <dbReference type="NCBI Taxonomy" id="85980"/>
    <lineage>
        <taxon>Eukaryota</taxon>
        <taxon>Fungi</taxon>
        <taxon>Dikarya</taxon>
        <taxon>Basidiomycota</taxon>
        <taxon>Agaricomycotina</taxon>
        <taxon>Agaricomycetes</taxon>
        <taxon>Agaricomycetidae</taxon>
        <taxon>Boletales</taxon>
        <taxon>Boletales incertae sedis</taxon>
        <taxon>Leucogyrophana</taxon>
    </lineage>
</organism>
<dbReference type="Proteomes" id="UP000790709">
    <property type="component" value="Unassembled WGS sequence"/>
</dbReference>
<sequence>MLRILTNVAVLVAAIAGGLYLNLRPILIAGGWGRTFESINNQKCKTVPDLQACEKTVLHQPSGVLYLACSTPQSRTFWTPALDRLNSSGMSQEDYVATYDPKTEKIQRLKLSGFHSPRGINVHGMDVVISSSDPSVLYVYLVNHRKPLVGDARKVGADSAVEVFQTKVGS</sequence>
<comment type="caution">
    <text evidence="1">The sequence shown here is derived from an EMBL/GenBank/DDBJ whole genome shotgun (WGS) entry which is preliminary data.</text>
</comment>
<dbReference type="EMBL" id="MU266807">
    <property type="protein sequence ID" value="KAH7918313.1"/>
    <property type="molecule type" value="Genomic_DNA"/>
</dbReference>
<feature type="non-terminal residue" evidence="1">
    <location>
        <position position="170"/>
    </location>
</feature>